<feature type="non-terminal residue" evidence="2">
    <location>
        <position position="1"/>
    </location>
</feature>
<evidence type="ECO:0000313" key="3">
    <source>
        <dbReference type="Proteomes" id="UP000030640"/>
    </source>
</evidence>
<sequence length="152" mass="17951">NHSEKVYHRKDTIVTLGASPRRMLREEAHEHFKHKYPLLMGKIWTLPEGYVRIFRYGLDELKHDDFFRKEFNPFITDCSFAKQLEASEQVGNKEAFDSFDCLSNYYDSFYASKDDYDEPSRKALDDSERNESIESEDGARRQKYINPLGHPS</sequence>
<evidence type="ECO:0000256" key="1">
    <source>
        <dbReference type="SAM" id="MobiDB-lite"/>
    </source>
</evidence>
<feature type="region of interest" description="Disordered" evidence="1">
    <location>
        <begin position="113"/>
        <end position="152"/>
    </location>
</feature>
<keyword evidence="3" id="KW-1185">Reference proteome</keyword>
<dbReference type="OrthoDB" id="10319701at2759"/>
<proteinExistence type="predicted"/>
<accession>W7AFL7</accession>
<name>W7AFL7_9APIC</name>
<organism evidence="2 3">
    <name type="scientific">Plasmodium inui San Antonio 1</name>
    <dbReference type="NCBI Taxonomy" id="1237626"/>
    <lineage>
        <taxon>Eukaryota</taxon>
        <taxon>Sar</taxon>
        <taxon>Alveolata</taxon>
        <taxon>Apicomplexa</taxon>
        <taxon>Aconoidasida</taxon>
        <taxon>Haemosporida</taxon>
        <taxon>Plasmodiidae</taxon>
        <taxon>Plasmodium</taxon>
        <taxon>Plasmodium (Plasmodium)</taxon>
    </lineage>
</organism>
<protein>
    <submittedName>
        <fullName evidence="2">Uncharacterized protein</fullName>
    </submittedName>
</protein>
<dbReference type="GeneID" id="20037307"/>
<dbReference type="RefSeq" id="XP_008815854.1">
    <property type="nucleotide sequence ID" value="XM_008817632.1"/>
</dbReference>
<evidence type="ECO:0000313" key="2">
    <source>
        <dbReference type="EMBL" id="EUD67844.1"/>
    </source>
</evidence>
<reference evidence="2 3" key="1">
    <citation type="submission" date="2013-02" db="EMBL/GenBank/DDBJ databases">
        <title>The Genome Sequence of Plasmodium inui San Antonio 1.</title>
        <authorList>
            <consortium name="The Broad Institute Genome Sequencing Platform"/>
            <consortium name="The Broad Institute Genome Sequencing Center for Infectious Disease"/>
            <person name="Neafsey D."/>
            <person name="Cheeseman I."/>
            <person name="Volkman S."/>
            <person name="Adams J."/>
            <person name="Walker B."/>
            <person name="Young S.K."/>
            <person name="Zeng Q."/>
            <person name="Gargeya S."/>
            <person name="Fitzgerald M."/>
            <person name="Haas B."/>
            <person name="Abouelleil A."/>
            <person name="Alvarado L."/>
            <person name="Arachchi H.M."/>
            <person name="Berlin A.M."/>
            <person name="Chapman S.B."/>
            <person name="Dewar J."/>
            <person name="Goldberg J."/>
            <person name="Griggs A."/>
            <person name="Gujja S."/>
            <person name="Hansen M."/>
            <person name="Howarth C."/>
            <person name="Imamovic A."/>
            <person name="Larimer J."/>
            <person name="McCowan C."/>
            <person name="Murphy C."/>
            <person name="Neiman D."/>
            <person name="Pearson M."/>
            <person name="Priest M."/>
            <person name="Roberts A."/>
            <person name="Saif S."/>
            <person name="Shea T."/>
            <person name="Sisk P."/>
            <person name="Sykes S."/>
            <person name="Wortman J."/>
            <person name="Nusbaum C."/>
            <person name="Birren B."/>
        </authorList>
    </citation>
    <scope>NUCLEOTIDE SEQUENCE [LARGE SCALE GENOMIC DNA]</scope>
    <source>
        <strain evidence="2 3">San Antonio 1</strain>
    </source>
</reference>
<dbReference type="EMBL" id="KI965465">
    <property type="protein sequence ID" value="EUD67844.1"/>
    <property type="molecule type" value="Genomic_DNA"/>
</dbReference>
<dbReference type="Proteomes" id="UP000030640">
    <property type="component" value="Unassembled WGS sequence"/>
</dbReference>
<gene>
    <name evidence="2" type="ORF">C922_02033</name>
</gene>
<feature type="compositionally biased region" description="Basic and acidic residues" evidence="1">
    <location>
        <begin position="113"/>
        <end position="140"/>
    </location>
</feature>
<dbReference type="VEuPathDB" id="PlasmoDB:C922_02033"/>
<dbReference type="AlphaFoldDB" id="W7AFL7"/>